<dbReference type="PANTHER" id="PTHR15673:SF2">
    <property type="entry name" value="IQ CALMODULIN-BINDING MOTIF-CONTAINING PROTEIN 1"/>
    <property type="match status" value="1"/>
</dbReference>
<feature type="compositionally biased region" description="Basic and acidic residues" evidence="1">
    <location>
        <begin position="1268"/>
        <end position="1279"/>
    </location>
</feature>
<feature type="region of interest" description="Disordered" evidence="1">
    <location>
        <begin position="2333"/>
        <end position="2394"/>
    </location>
</feature>
<dbReference type="InterPro" id="IPR028765">
    <property type="entry name" value="IQCB1"/>
</dbReference>
<dbReference type="EnsemblMetazoa" id="XM_019903811.1">
    <property type="protein sequence ID" value="XP_019759370.1"/>
    <property type="gene ID" value="LOC109537203"/>
</dbReference>
<feature type="compositionally biased region" description="Basic and acidic residues" evidence="1">
    <location>
        <begin position="1298"/>
        <end position="1307"/>
    </location>
</feature>
<feature type="region of interest" description="Disordered" evidence="1">
    <location>
        <begin position="78"/>
        <end position="428"/>
    </location>
</feature>
<accession>A0AAR5PE90</accession>
<name>A0AAR5PE90_DENPD</name>
<feature type="compositionally biased region" description="Basic and acidic residues" evidence="1">
    <location>
        <begin position="1776"/>
        <end position="1792"/>
    </location>
</feature>
<feature type="compositionally biased region" description="Basic and acidic residues" evidence="1">
    <location>
        <begin position="2003"/>
        <end position="2033"/>
    </location>
</feature>
<feature type="region of interest" description="Disordered" evidence="1">
    <location>
        <begin position="1546"/>
        <end position="1651"/>
    </location>
</feature>
<feature type="compositionally biased region" description="Basic and acidic residues" evidence="1">
    <location>
        <begin position="294"/>
        <end position="325"/>
    </location>
</feature>
<feature type="compositionally biased region" description="Basic and acidic residues" evidence="1">
    <location>
        <begin position="882"/>
        <end position="891"/>
    </location>
</feature>
<dbReference type="GO" id="GO:0060271">
    <property type="term" value="P:cilium assembly"/>
    <property type="evidence" value="ECO:0007669"/>
    <property type="project" value="InterPro"/>
</dbReference>
<dbReference type="SMART" id="SM00015">
    <property type="entry name" value="IQ"/>
    <property type="match status" value="4"/>
</dbReference>
<feature type="region of interest" description="Disordered" evidence="1">
    <location>
        <begin position="1183"/>
        <end position="1350"/>
    </location>
</feature>
<protein>
    <recommendedName>
        <fullName evidence="2">RIIa domain-containing protein</fullName>
    </recommendedName>
</protein>
<feature type="compositionally biased region" description="Polar residues" evidence="1">
    <location>
        <begin position="254"/>
        <end position="281"/>
    </location>
</feature>
<feature type="compositionally biased region" description="Low complexity" evidence="1">
    <location>
        <begin position="2384"/>
        <end position="2393"/>
    </location>
</feature>
<feature type="domain" description="RIIa" evidence="2">
    <location>
        <begin position="23"/>
        <end position="60"/>
    </location>
</feature>
<feature type="compositionally biased region" description="Basic and acidic residues" evidence="1">
    <location>
        <begin position="1565"/>
        <end position="1582"/>
    </location>
</feature>
<feature type="compositionally biased region" description="Acidic residues" evidence="1">
    <location>
        <begin position="2205"/>
        <end position="2214"/>
    </location>
</feature>
<dbReference type="Gene3D" id="1.20.890.10">
    <property type="entry name" value="cAMP-dependent protein kinase regulatory subunit, dimerization-anchoring domain"/>
    <property type="match status" value="1"/>
</dbReference>
<feature type="compositionally biased region" description="Basic and acidic residues" evidence="1">
    <location>
        <begin position="407"/>
        <end position="426"/>
    </location>
</feature>
<evidence type="ECO:0000259" key="2">
    <source>
        <dbReference type="SMART" id="SM00394"/>
    </source>
</evidence>
<feature type="compositionally biased region" description="Basic and acidic residues" evidence="1">
    <location>
        <begin position="518"/>
        <end position="565"/>
    </location>
</feature>
<dbReference type="CDD" id="cd12084">
    <property type="entry name" value="DD_RII_PKA-like"/>
    <property type="match status" value="1"/>
</dbReference>
<feature type="compositionally biased region" description="Basic and acidic residues" evidence="1">
    <location>
        <begin position="1211"/>
        <end position="1239"/>
    </location>
</feature>
<dbReference type="SUPFAM" id="SSF47391">
    <property type="entry name" value="Dimerization-anchoring domain of cAMP-dependent PK regulatory subunit"/>
    <property type="match status" value="1"/>
</dbReference>
<feature type="compositionally biased region" description="Basic and acidic residues" evidence="1">
    <location>
        <begin position="1493"/>
        <end position="1523"/>
    </location>
</feature>
<feature type="compositionally biased region" description="Polar residues" evidence="1">
    <location>
        <begin position="1474"/>
        <end position="1492"/>
    </location>
</feature>
<evidence type="ECO:0000256" key="1">
    <source>
        <dbReference type="SAM" id="MobiDB-lite"/>
    </source>
</evidence>
<dbReference type="Pfam" id="PF02197">
    <property type="entry name" value="RIIa"/>
    <property type="match status" value="1"/>
</dbReference>
<dbReference type="Pfam" id="PF00612">
    <property type="entry name" value="IQ"/>
    <property type="match status" value="3"/>
</dbReference>
<reference evidence="3" key="2">
    <citation type="submission" date="2024-08" db="UniProtKB">
        <authorList>
            <consortium name="EnsemblMetazoa"/>
        </authorList>
    </citation>
    <scope>IDENTIFICATION</scope>
</reference>
<dbReference type="GeneID" id="109537203"/>
<feature type="region of interest" description="Disordered" evidence="1">
    <location>
        <begin position="2193"/>
        <end position="2229"/>
    </location>
</feature>
<feature type="compositionally biased region" description="Basic and acidic residues" evidence="1">
    <location>
        <begin position="346"/>
        <end position="358"/>
    </location>
</feature>
<feature type="compositionally biased region" description="Basic and acidic residues" evidence="1">
    <location>
        <begin position="1628"/>
        <end position="1651"/>
    </location>
</feature>
<feature type="compositionally biased region" description="Basic and acidic residues" evidence="1">
    <location>
        <begin position="1326"/>
        <end position="1344"/>
    </location>
</feature>
<feature type="compositionally biased region" description="Basic and acidic residues" evidence="1">
    <location>
        <begin position="2435"/>
        <end position="2448"/>
    </location>
</feature>
<feature type="compositionally biased region" description="Basic and acidic residues" evidence="1">
    <location>
        <begin position="580"/>
        <end position="589"/>
    </location>
</feature>
<feature type="region of interest" description="Disordered" evidence="1">
    <location>
        <begin position="867"/>
        <end position="907"/>
    </location>
</feature>
<dbReference type="GO" id="GO:0005516">
    <property type="term" value="F:calmodulin binding"/>
    <property type="evidence" value="ECO:0007669"/>
    <property type="project" value="InterPro"/>
</dbReference>
<dbReference type="PROSITE" id="PS50096">
    <property type="entry name" value="IQ"/>
    <property type="match status" value="4"/>
</dbReference>
<feature type="compositionally biased region" description="Polar residues" evidence="1">
    <location>
        <begin position="567"/>
        <end position="576"/>
    </location>
</feature>
<feature type="compositionally biased region" description="Basic and acidic residues" evidence="1">
    <location>
        <begin position="142"/>
        <end position="158"/>
    </location>
</feature>
<dbReference type="Gene3D" id="1.20.5.190">
    <property type="match status" value="2"/>
</dbReference>
<dbReference type="InterPro" id="IPR003117">
    <property type="entry name" value="cAMP_dep_PK_reg_su_I/II_a/b"/>
</dbReference>
<proteinExistence type="predicted"/>
<organism evidence="3 4">
    <name type="scientific">Dendroctonus ponderosae</name>
    <name type="common">Mountain pine beetle</name>
    <dbReference type="NCBI Taxonomy" id="77166"/>
    <lineage>
        <taxon>Eukaryota</taxon>
        <taxon>Metazoa</taxon>
        <taxon>Ecdysozoa</taxon>
        <taxon>Arthropoda</taxon>
        <taxon>Hexapoda</taxon>
        <taxon>Insecta</taxon>
        <taxon>Pterygota</taxon>
        <taxon>Neoptera</taxon>
        <taxon>Endopterygota</taxon>
        <taxon>Coleoptera</taxon>
        <taxon>Polyphaga</taxon>
        <taxon>Cucujiformia</taxon>
        <taxon>Curculionidae</taxon>
        <taxon>Scolytinae</taxon>
        <taxon>Dendroctonus</taxon>
    </lineage>
</organism>
<dbReference type="Proteomes" id="UP000019118">
    <property type="component" value="Unassembled WGS sequence"/>
</dbReference>
<feature type="region of interest" description="Disordered" evidence="1">
    <location>
        <begin position="1757"/>
        <end position="1842"/>
    </location>
</feature>
<dbReference type="PANTHER" id="PTHR15673">
    <property type="entry name" value="IQ CALMODULIN-BINDING MOTIF CONTAINING PROTEIN 1"/>
    <property type="match status" value="1"/>
</dbReference>
<evidence type="ECO:0000313" key="4">
    <source>
        <dbReference type="Proteomes" id="UP000019118"/>
    </source>
</evidence>
<feature type="region of interest" description="Disordered" evidence="1">
    <location>
        <begin position="2418"/>
        <end position="2448"/>
    </location>
</feature>
<feature type="region of interest" description="Disordered" evidence="1">
    <location>
        <begin position="1415"/>
        <end position="1523"/>
    </location>
</feature>
<feature type="compositionally biased region" description="Basic and acidic residues" evidence="1">
    <location>
        <begin position="1812"/>
        <end position="1826"/>
    </location>
</feature>
<feature type="compositionally biased region" description="Low complexity" evidence="1">
    <location>
        <begin position="132"/>
        <end position="141"/>
    </location>
</feature>
<feature type="region of interest" description="Disordered" evidence="1">
    <location>
        <begin position="2002"/>
        <end position="2033"/>
    </location>
</feature>
<sequence>MPSIFEHYPDKVGMIVKRVSVPVGLEELMEGLTKAVLLQKPKDLYVFASEYFSRLIVLRQQTSNQKTYPVRTVQSVSKVNMPQGKKTLPARPSRHVAQQLSAAQRSGCRPPRPPEQKQKKEPAPKDQRQRSISHPVRSSSSDSEKTGKQARIRPDKKVIPFSKRSSTRAPKAPTQILDSDVLASSTNLPKLNPKDKSRKTPLKQEATVKDQVSQAAEDTAGLKQNEDLGALKPESVTTKHSLAEERATPRETNEAASSSVEAPIENTTASKGNNETSSVNSDEAVATAFSEYSAKSREANDSDDLKHDAVEATAAPKEDNEKSDLESEPTASSEVAAKQTGTFGKDFVKFREKNKALDLEQESTDANSPPKNKPTSKQDNGEQNLISRRTATLEDSAIEDASTSKEYIGESRLKQEPRDKVEDAGLKQKSTITTADVAEFNVNNNLSDLKQESIVIEHSAFEDIATTKAGNRETSSKSDAVVKVEDSLKLQKGNEALAFKQASIVDFTEDSAPVEDIAISKEENEAPNFKPEEATIKNHIESREQSLLTADKDNEALDLQKERDALANNNTPSADSFPQDAKKIPENSNKEALQFPPSTSEQSNDDPDKRMLVRHHSAAPLLLEESNERCIQHESAKVDNIFKEGHRVATKETFVDMQMKQTSGSDDILIVTVSEDSSEFVKEKPNEAVKSNVPEPTTFFRSSEELVAEEDKEMNSTTSDTSTKALIGAFNQEEQTEQTKESLRVATALSNEARDEKTTNTKALLNSFLNYEQQHVFKPPISSKIEDLEATGQQTLEQDWKSSSSSSDVQDHVLLRQESLMAFNSVKELLDLDANRTLMGIKISQSGSTDTENYSGLKLIIADGEESDGGATMRTERRKRGATSEDMVKDAEGDDGTTTSNGEAIEEDTRPVEKVGVQIGKANSTSLLENQQNREDSLMLKKRPKIGDIDQVASVIEVVKHIYGSEAVNEAKSATVSQYLTTFLENEQKHVFLPKTIGKSSANEKRKSNRERPLSQTIVLNERNASSQFRRTKSVGLIKTRELETRSKIPTSARRSAVRRPLVRQLEANSKELEENLNFKRSGSKEDSSKTLESVDNALIATTIFQGAEGEPSKQDGSMTDTLVEDTSTNVLAVKQLLDQLASVDTPTINEDKPNSSSAFECQQEANEDIIIPRSLTTIASAKGVEKRDESGQPLNESSKETSESVFQSHVETEGDKGVTEDQSEDTSKERNGAVEKSENFGVKNIEESQSVLKHQSEDNSKMALAEDVMKEQRDNDKRRTNRPKSVVRLENADSGVDESKEEKEAIVEAIEASNQSSEAVSNCPGKDEAKKGHLVENKNDNKISESLSDNLEKSKAVLHENIEEVGERNSKHCMEAGEGVLLEVNQGQTALNGQYEDKRQEENSDISEDVLYCEETAEATDKESSLECKIEKSSAEASKEHNGEPTKGSIDFVVLKDSEETKNTSKEEANPESKIQLQPKESTDQSGVTSNNEEKDTEPIKSASKRENVSRTGDIEKLEVGEKLKITEFNKEGRTTILDSHLNVEGKHAGTIKCSSGEEEEENLEGKTEEAHPSVKFETADSTKQNDGAPNKEDKTTDLDPGVNAKEEKLAERIQSAPKGEEEADLDEKLKTEESKKQTDHSPKGLRGEVLEDQVQAEEEFAERSVFASEHKNTELIKDTLITDEAILGTEIATEQVNELKPEYLAKPITSHGKGAEGNLEIPNKSSEAKIEKNEDNEAMNDLHKNRSQVVNDISQQELTNPSGEEIATKIVVQTEERENDDRSVEVKEEMLNGQETDEDCATISAGNTSRKIEGAQNEEAKHQQSENNHASISEIDIDDNAGKEARLKDILEGNGVGSSPRNDDVKAAITIQAAWKGFITRKILNQSKIQRDENRTAAKIQPVFRGFVDRLKFEKLKPIQAVKEYLDDPGVEDPAMDKNVARANKIVEGKKAIIEGENASRPAEEDLDIQIENSVAEKPDFYRSNTVVELQVIKSTIPPLSDDKVEDTKPERISLERDPNNNSQEKAELERDVKEAVEGILSQLVDEKTYGLPGKCQCGSHDQQLDDLSSVESADSVVTVVLKPKDETKVNREQNKELPSRALSTSSLEDRVEFIDHVQNSLLDQLSGKRVDSFQIDHLERELHDVATMYTSQDDNPNSPEPMEYFYEFDGLAGSSHTSIFAPEEDNVYETRGVRTPLRELPDIEEEAETKEDEAKRESSNQSVQDADLMASTFKEERTEGLQHTSELHDSVLVAVKLNASEEQPSKDLKLIEENEGLRHTSEFHDTVVVPLPSGADMKITNDSKQLLLEGPNRIHTVDSGNQTVQQAPAGVEAVTSRRPEAQASLRDTAPGQLRAASNQSQTSRFASGEMESGQANKRRNNAINNNNCNEKNMETQAATKIQAGFRGYQVRKQIKAKNAAVDQKRQLRKRSSKENMKDSDLEEKSAVKIQAGVRGFLVRRRQKKVNSSASA</sequence>
<dbReference type="CDD" id="cd23767">
    <property type="entry name" value="IQCD"/>
    <property type="match status" value="1"/>
</dbReference>
<dbReference type="SMART" id="SM00394">
    <property type="entry name" value="RIIa"/>
    <property type="match status" value="1"/>
</dbReference>
<evidence type="ECO:0000313" key="3">
    <source>
        <dbReference type="EnsemblMetazoa" id="XP_019759370.1"/>
    </source>
</evidence>
<reference evidence="4" key="1">
    <citation type="journal article" date="2013" name="Genome Biol.">
        <title>Draft genome of the mountain pine beetle, Dendroctonus ponderosae Hopkins, a major forest pest.</title>
        <authorList>
            <person name="Keeling C.I."/>
            <person name="Yuen M.M."/>
            <person name="Liao N.Y."/>
            <person name="Docking T.R."/>
            <person name="Chan S.K."/>
            <person name="Taylor G.A."/>
            <person name="Palmquist D.L."/>
            <person name="Jackman S.D."/>
            <person name="Nguyen A."/>
            <person name="Li M."/>
            <person name="Henderson H."/>
            <person name="Janes J.K."/>
            <person name="Zhao Y."/>
            <person name="Pandoh P."/>
            <person name="Moore R."/>
            <person name="Sperling F.A."/>
            <person name="Huber D.P."/>
            <person name="Birol I."/>
            <person name="Jones S.J."/>
            <person name="Bohlmann J."/>
        </authorList>
    </citation>
    <scope>NUCLEOTIDE SEQUENCE</scope>
</reference>
<feature type="compositionally biased region" description="Basic and acidic residues" evidence="1">
    <location>
        <begin position="112"/>
        <end position="129"/>
    </location>
</feature>
<feature type="compositionally biased region" description="Polar residues" evidence="1">
    <location>
        <begin position="590"/>
        <end position="602"/>
    </location>
</feature>
<feature type="compositionally biased region" description="Basic and acidic residues" evidence="1">
    <location>
        <begin position="1455"/>
        <end position="1472"/>
    </location>
</feature>
<feature type="region of interest" description="Disordered" evidence="1">
    <location>
        <begin position="518"/>
        <end position="613"/>
    </location>
</feature>
<feature type="compositionally biased region" description="Basic and acidic residues" evidence="1">
    <location>
        <begin position="1420"/>
        <end position="1445"/>
    </location>
</feature>
<keyword evidence="4" id="KW-1185">Reference proteome</keyword>
<dbReference type="InterPro" id="IPR000048">
    <property type="entry name" value="IQ_motif_EF-hand-BS"/>
</dbReference>
<feature type="compositionally biased region" description="Polar residues" evidence="1">
    <location>
        <begin position="2358"/>
        <end position="2368"/>
    </location>
</feature>
<dbReference type="GO" id="GO:0005929">
    <property type="term" value="C:cilium"/>
    <property type="evidence" value="ECO:0007669"/>
    <property type="project" value="TreeGrafter"/>
</dbReference>
<feature type="compositionally biased region" description="Polar residues" evidence="1">
    <location>
        <begin position="364"/>
        <end position="390"/>
    </location>
</feature>
<feature type="compositionally biased region" description="Basic and acidic residues" evidence="1">
    <location>
        <begin position="241"/>
        <end position="253"/>
    </location>
</feature>